<protein>
    <submittedName>
        <fullName evidence="1">Uncharacterized protein</fullName>
    </submittedName>
</protein>
<evidence type="ECO:0000313" key="1">
    <source>
        <dbReference type="EMBL" id="MBX44360.1"/>
    </source>
</evidence>
<accession>A0A2P2NPN8</accession>
<reference evidence="1" key="1">
    <citation type="submission" date="2018-02" db="EMBL/GenBank/DDBJ databases">
        <title>Rhizophora mucronata_Transcriptome.</title>
        <authorList>
            <person name="Meera S.P."/>
            <person name="Sreeshan A."/>
            <person name="Augustine A."/>
        </authorList>
    </citation>
    <scope>NUCLEOTIDE SEQUENCE</scope>
    <source>
        <tissue evidence="1">Leaf</tissue>
    </source>
</reference>
<dbReference type="AlphaFoldDB" id="A0A2P2NPN8"/>
<organism evidence="1">
    <name type="scientific">Rhizophora mucronata</name>
    <name type="common">Asiatic mangrove</name>
    <dbReference type="NCBI Taxonomy" id="61149"/>
    <lineage>
        <taxon>Eukaryota</taxon>
        <taxon>Viridiplantae</taxon>
        <taxon>Streptophyta</taxon>
        <taxon>Embryophyta</taxon>
        <taxon>Tracheophyta</taxon>
        <taxon>Spermatophyta</taxon>
        <taxon>Magnoliopsida</taxon>
        <taxon>eudicotyledons</taxon>
        <taxon>Gunneridae</taxon>
        <taxon>Pentapetalae</taxon>
        <taxon>rosids</taxon>
        <taxon>fabids</taxon>
        <taxon>Malpighiales</taxon>
        <taxon>Rhizophoraceae</taxon>
        <taxon>Rhizophora</taxon>
    </lineage>
</organism>
<dbReference type="EMBL" id="GGEC01063876">
    <property type="protein sequence ID" value="MBX44360.1"/>
    <property type="molecule type" value="Transcribed_RNA"/>
</dbReference>
<sequence length="58" mass="6778">MPRWHSNQLLCFSQEERKLPKAFNHLQSHNIGKLRWTTGDAAKQCGIQELLLCNFLII</sequence>
<name>A0A2P2NPN8_RHIMU</name>
<proteinExistence type="predicted"/>